<dbReference type="Gene3D" id="3.40.190.10">
    <property type="entry name" value="Periplasmic binding protein-like II"/>
    <property type="match status" value="1"/>
</dbReference>
<name>A0A345BWD9_9BACI</name>
<dbReference type="Proteomes" id="UP000252100">
    <property type="component" value="Chromosome"/>
</dbReference>
<comment type="similarity">
    <text evidence="1">Belongs to the UPF0065 (bug) family.</text>
</comment>
<dbReference type="InterPro" id="IPR005064">
    <property type="entry name" value="BUG"/>
</dbReference>
<dbReference type="SUPFAM" id="SSF53850">
    <property type="entry name" value="Periplasmic binding protein-like II"/>
    <property type="match status" value="1"/>
</dbReference>
<dbReference type="PIRSF" id="PIRSF017082">
    <property type="entry name" value="YflP"/>
    <property type="match status" value="1"/>
</dbReference>
<evidence type="ECO:0000256" key="1">
    <source>
        <dbReference type="ARBA" id="ARBA00006987"/>
    </source>
</evidence>
<reference evidence="2 3" key="1">
    <citation type="journal article" date="2018" name="J. Microbiol.">
        <title>Salicibibacter kimchii gen. nov., sp. nov., a moderately halophilic and alkalitolerant bacterium in the family Bacillaceae, isolated from kimchi.</title>
        <authorList>
            <person name="Jang J.Y."/>
            <person name="Oh Y.J."/>
            <person name="Lim S.K."/>
            <person name="Park H.K."/>
            <person name="Lee C."/>
            <person name="Kim J.Y."/>
            <person name="Lee M.A."/>
            <person name="Choi H.J."/>
        </authorList>
    </citation>
    <scope>NUCLEOTIDE SEQUENCE [LARGE SCALE GENOMIC DNA]</scope>
    <source>
        <strain evidence="2 3">NKC1-1</strain>
    </source>
</reference>
<organism evidence="2 3">
    <name type="scientific">Salicibibacter kimchii</name>
    <dbReference type="NCBI Taxonomy" id="2099786"/>
    <lineage>
        <taxon>Bacteria</taxon>
        <taxon>Bacillati</taxon>
        <taxon>Bacillota</taxon>
        <taxon>Bacilli</taxon>
        <taxon>Bacillales</taxon>
        <taxon>Bacillaceae</taxon>
        <taxon>Salicibibacter</taxon>
    </lineage>
</organism>
<dbReference type="AlphaFoldDB" id="A0A345BWD9"/>
<dbReference type="PANTHER" id="PTHR42928">
    <property type="entry name" value="TRICARBOXYLATE-BINDING PROTEIN"/>
    <property type="match status" value="1"/>
</dbReference>
<dbReference type="KEGG" id="rue:DT065_04040"/>
<proteinExistence type="inferred from homology"/>
<evidence type="ECO:0000313" key="2">
    <source>
        <dbReference type="EMBL" id="AXF55270.1"/>
    </source>
</evidence>
<dbReference type="PANTHER" id="PTHR42928:SF3">
    <property type="entry name" value="UPF0065 PROTEIN YFLP"/>
    <property type="match status" value="1"/>
</dbReference>
<evidence type="ECO:0000313" key="3">
    <source>
        <dbReference type="Proteomes" id="UP000252100"/>
    </source>
</evidence>
<dbReference type="CDD" id="cd07012">
    <property type="entry name" value="PBP2_Bug_TTT"/>
    <property type="match status" value="1"/>
</dbReference>
<protein>
    <submittedName>
        <fullName evidence="2">Tripartite tricarboxylate transporter substrate binding protein</fullName>
    </submittedName>
</protein>
<dbReference type="InterPro" id="IPR042100">
    <property type="entry name" value="Bug_dom1"/>
</dbReference>
<sequence length="342" mass="38299">MCLMNGGKRMSIKEPLIFFTLVFGLFIVGAFSSYDAQLSDGSISEDYPDRTVEVLVGYGAGGGTDLSARNMVEALNQEGIVDQSFFVENMPGAGGALALRELNDSDEYTIEAVPEFAEGLWNETADLDLEDFNPIAQVAQDYHIIAVPENSPYDTIEDLLDAIKADPETITISLGTNIVGMEAWGWQKTFDAYGIEDRPNMVPQDGSNEALTNVLAGDADATFVVPQLAESHIDEGNIKALAVMTDERTEQFPDIPTLKEVGIDVTYYRPRGFWLNGDVNEEYVDYWEKVLKEMVKSETWQDYVEEAGLLPEFKDREDYKELIREDGEAYRDFYEQVQEEGF</sequence>
<dbReference type="EMBL" id="CP031092">
    <property type="protein sequence ID" value="AXF55270.1"/>
    <property type="molecule type" value="Genomic_DNA"/>
</dbReference>
<accession>A0A345BWD9</accession>
<dbReference type="Gene3D" id="3.40.190.150">
    <property type="entry name" value="Bordetella uptake gene, domain 1"/>
    <property type="match status" value="1"/>
</dbReference>
<gene>
    <name evidence="2" type="ORF">DT065_04040</name>
</gene>
<dbReference type="Pfam" id="PF03401">
    <property type="entry name" value="TctC"/>
    <property type="match status" value="1"/>
</dbReference>
<keyword evidence="3" id="KW-1185">Reference proteome</keyword>